<accession>A0A9I9DXH4</accession>
<dbReference type="AlphaFoldDB" id="A0A9I9DXH4"/>
<name>A0A9I9DXH4_CUCME</name>
<evidence type="ECO:0000313" key="1">
    <source>
        <dbReference type="EnsemblPlants" id="MELO3C025100.2.1"/>
    </source>
</evidence>
<dbReference type="EnsemblPlants" id="MELO3C025100.2.1">
    <property type="protein sequence ID" value="MELO3C025100.2.1"/>
    <property type="gene ID" value="MELO3C025100.2"/>
</dbReference>
<proteinExistence type="predicted"/>
<protein>
    <submittedName>
        <fullName evidence="1">Uncharacterized protein</fullName>
    </submittedName>
</protein>
<dbReference type="Gramene" id="MELO3C025100.2.1">
    <property type="protein sequence ID" value="MELO3C025100.2.1"/>
    <property type="gene ID" value="MELO3C025100.2"/>
</dbReference>
<dbReference type="Gene3D" id="2.40.50.1000">
    <property type="match status" value="1"/>
</dbReference>
<sequence>MVSEREQWPRRRRTNLMVVLQQSRPGGDHLPFTCGYQEDICRECGVHHTGNEGPGPPISGSGQVLREGFLASDQPRQGCSLVEGTMLSSLVSPKTNYGSVVPSSLLRPPEQTTNRPLFSIPNHCGTAVKRLQKGTWKGRNRFWKSIGLGFKTPRDTIEGSIQRRFLLDGWLKESDK</sequence>
<organism evidence="1">
    <name type="scientific">Cucumis melo</name>
    <name type="common">Muskmelon</name>
    <dbReference type="NCBI Taxonomy" id="3656"/>
    <lineage>
        <taxon>Eukaryota</taxon>
        <taxon>Viridiplantae</taxon>
        <taxon>Streptophyta</taxon>
        <taxon>Embryophyta</taxon>
        <taxon>Tracheophyta</taxon>
        <taxon>Spermatophyta</taxon>
        <taxon>Magnoliopsida</taxon>
        <taxon>eudicotyledons</taxon>
        <taxon>Gunneridae</taxon>
        <taxon>Pentapetalae</taxon>
        <taxon>rosids</taxon>
        <taxon>fabids</taxon>
        <taxon>Cucurbitales</taxon>
        <taxon>Cucurbitaceae</taxon>
        <taxon>Benincaseae</taxon>
        <taxon>Cucumis</taxon>
    </lineage>
</organism>
<reference evidence="1" key="1">
    <citation type="submission" date="2023-03" db="UniProtKB">
        <authorList>
            <consortium name="EnsemblPlants"/>
        </authorList>
    </citation>
    <scope>IDENTIFICATION</scope>
</reference>